<dbReference type="Proteomes" id="UP001345013">
    <property type="component" value="Unassembled WGS sequence"/>
</dbReference>
<accession>A0ABR0KEP4</accession>
<name>A0ABR0KEP4_9EURO</name>
<comment type="caution">
    <text evidence="1">The sequence shown here is derived from an EMBL/GenBank/DDBJ whole genome shotgun (WGS) entry which is preliminary data.</text>
</comment>
<evidence type="ECO:0000313" key="1">
    <source>
        <dbReference type="EMBL" id="KAK5094578.1"/>
    </source>
</evidence>
<evidence type="ECO:0000313" key="2">
    <source>
        <dbReference type="Proteomes" id="UP001345013"/>
    </source>
</evidence>
<dbReference type="Gene3D" id="6.10.110.10">
    <property type="match status" value="1"/>
</dbReference>
<dbReference type="InterPro" id="IPR038213">
    <property type="entry name" value="IFI6/IFI27-like_sf"/>
</dbReference>
<organism evidence="1 2">
    <name type="scientific">Lithohypha guttulata</name>
    <dbReference type="NCBI Taxonomy" id="1690604"/>
    <lineage>
        <taxon>Eukaryota</taxon>
        <taxon>Fungi</taxon>
        <taxon>Dikarya</taxon>
        <taxon>Ascomycota</taxon>
        <taxon>Pezizomycotina</taxon>
        <taxon>Eurotiomycetes</taxon>
        <taxon>Chaetothyriomycetidae</taxon>
        <taxon>Chaetothyriales</taxon>
        <taxon>Trichomeriaceae</taxon>
        <taxon>Lithohypha</taxon>
    </lineage>
</organism>
<protein>
    <submittedName>
        <fullName evidence="1">Uncharacterized protein</fullName>
    </submittedName>
</protein>
<keyword evidence="2" id="KW-1185">Reference proteome</keyword>
<sequence length="118" mass="12542">MADRLNFEALQGWYEQVLTAAKPHLTPENSRSLAINATNVAMEHAKNHPYSTALSVISIGLTPVLGSGWLAAPFLKLIGFTPLGPAAGGLAAWYQATFLGGYISPQSWFAAAQRLAMG</sequence>
<proteinExistence type="predicted"/>
<reference evidence="1 2" key="1">
    <citation type="submission" date="2023-08" db="EMBL/GenBank/DDBJ databases">
        <title>Black Yeasts Isolated from many extreme environments.</title>
        <authorList>
            <person name="Coleine C."/>
            <person name="Stajich J.E."/>
            <person name="Selbmann L."/>
        </authorList>
    </citation>
    <scope>NUCLEOTIDE SEQUENCE [LARGE SCALE GENOMIC DNA]</scope>
    <source>
        <strain evidence="1 2">CCFEE 5885</strain>
    </source>
</reference>
<gene>
    <name evidence="1" type="ORF">LTR24_003519</name>
</gene>
<dbReference type="EMBL" id="JAVRRG010000033">
    <property type="protein sequence ID" value="KAK5094578.1"/>
    <property type="molecule type" value="Genomic_DNA"/>
</dbReference>